<dbReference type="Gene3D" id="1.10.10.10">
    <property type="entry name" value="Winged helix-like DNA-binding domain superfamily/Winged helix DNA-binding domain"/>
    <property type="match status" value="1"/>
</dbReference>
<dbReference type="Proteomes" id="UP001138751">
    <property type="component" value="Unassembled WGS sequence"/>
</dbReference>
<dbReference type="InterPro" id="IPR000944">
    <property type="entry name" value="Tscrpt_reg_Rrf2"/>
</dbReference>
<dbReference type="GO" id="GO:0005829">
    <property type="term" value="C:cytosol"/>
    <property type="evidence" value="ECO:0007669"/>
    <property type="project" value="TreeGrafter"/>
</dbReference>
<dbReference type="EMBL" id="JAAEDM010000006">
    <property type="protein sequence ID" value="MBR0670244.1"/>
    <property type="molecule type" value="Genomic_DNA"/>
</dbReference>
<dbReference type="PROSITE" id="PS51197">
    <property type="entry name" value="HTH_RRF2_2"/>
    <property type="match status" value="1"/>
</dbReference>
<comment type="caution">
    <text evidence="2">The sequence shown here is derived from an EMBL/GenBank/DDBJ whole genome shotgun (WGS) entry which is preliminary data.</text>
</comment>
<evidence type="ECO:0000256" key="1">
    <source>
        <dbReference type="ARBA" id="ARBA00023125"/>
    </source>
</evidence>
<dbReference type="NCBIfam" id="TIGR00738">
    <property type="entry name" value="rrf2_super"/>
    <property type="match status" value="1"/>
</dbReference>
<dbReference type="RefSeq" id="WP_211860623.1">
    <property type="nucleotide sequence ID" value="NZ_JAAEDM010000006.1"/>
</dbReference>
<dbReference type="PROSITE" id="PS01332">
    <property type="entry name" value="HTH_RRF2_1"/>
    <property type="match status" value="1"/>
</dbReference>
<organism evidence="2 3">
    <name type="scientific">Neoroseomonas soli</name>
    <dbReference type="NCBI Taxonomy" id="1081025"/>
    <lineage>
        <taxon>Bacteria</taxon>
        <taxon>Pseudomonadati</taxon>
        <taxon>Pseudomonadota</taxon>
        <taxon>Alphaproteobacteria</taxon>
        <taxon>Acetobacterales</taxon>
        <taxon>Acetobacteraceae</taxon>
        <taxon>Neoroseomonas</taxon>
    </lineage>
</organism>
<reference evidence="2" key="2">
    <citation type="journal article" date="2021" name="Syst. Appl. Microbiol.">
        <title>Roseomonas hellenica sp. nov., isolated from roots of wild-growing Alkanna tinctoria.</title>
        <authorList>
            <person name="Rat A."/>
            <person name="Naranjo H.D."/>
            <person name="Lebbe L."/>
            <person name="Cnockaert M."/>
            <person name="Krigas N."/>
            <person name="Grigoriadou K."/>
            <person name="Maloupa E."/>
            <person name="Willems A."/>
        </authorList>
    </citation>
    <scope>NUCLEOTIDE SEQUENCE</scope>
    <source>
        <strain evidence="2">LMG 31231</strain>
    </source>
</reference>
<dbReference type="GO" id="GO:0003677">
    <property type="term" value="F:DNA binding"/>
    <property type="evidence" value="ECO:0007669"/>
    <property type="project" value="UniProtKB-KW"/>
</dbReference>
<dbReference type="Pfam" id="PF02082">
    <property type="entry name" value="Rrf2"/>
    <property type="match status" value="1"/>
</dbReference>
<sequence length="144" mass="15278">MRLLAATDFALRALMRLAAEPERCLSTELLARELGLSRNHLHKVMQSLSAAGLVRTMRGAQGGVTLALPPERISIGAVVRRMEHGQAIVECFRDDGGHCSLTPHCRLKGVLAGAEVAFYRALESVTLADCVPSIAALVPAGPPG</sequence>
<dbReference type="AlphaFoldDB" id="A0A9X9WSW5"/>
<reference evidence="2" key="1">
    <citation type="submission" date="2020-01" db="EMBL/GenBank/DDBJ databases">
        <authorList>
            <person name="Rat A."/>
        </authorList>
    </citation>
    <scope>NUCLEOTIDE SEQUENCE</scope>
    <source>
        <strain evidence="2">LMG 31231</strain>
    </source>
</reference>
<protein>
    <submittedName>
        <fullName evidence="2">Rrf2 family transcriptional regulator</fullName>
    </submittedName>
</protein>
<evidence type="ECO:0000313" key="3">
    <source>
        <dbReference type="Proteomes" id="UP001138751"/>
    </source>
</evidence>
<dbReference type="PANTHER" id="PTHR33221:SF4">
    <property type="entry name" value="HTH-TYPE TRANSCRIPTIONAL REPRESSOR NSRR"/>
    <property type="match status" value="1"/>
</dbReference>
<keyword evidence="3" id="KW-1185">Reference proteome</keyword>
<dbReference type="GO" id="GO:0003700">
    <property type="term" value="F:DNA-binding transcription factor activity"/>
    <property type="evidence" value="ECO:0007669"/>
    <property type="project" value="TreeGrafter"/>
</dbReference>
<keyword evidence="1" id="KW-0238">DNA-binding</keyword>
<gene>
    <name evidence="2" type="ORF">GXW76_03585</name>
</gene>
<dbReference type="SUPFAM" id="SSF46785">
    <property type="entry name" value="Winged helix' DNA-binding domain"/>
    <property type="match status" value="1"/>
</dbReference>
<accession>A0A9X9WSW5</accession>
<evidence type="ECO:0000313" key="2">
    <source>
        <dbReference type="EMBL" id="MBR0670244.1"/>
    </source>
</evidence>
<proteinExistence type="predicted"/>
<dbReference type="InterPro" id="IPR036390">
    <property type="entry name" value="WH_DNA-bd_sf"/>
</dbReference>
<dbReference type="InterPro" id="IPR030489">
    <property type="entry name" value="TR_Rrf2-type_CS"/>
</dbReference>
<dbReference type="InterPro" id="IPR036388">
    <property type="entry name" value="WH-like_DNA-bd_sf"/>
</dbReference>
<dbReference type="PANTHER" id="PTHR33221">
    <property type="entry name" value="WINGED HELIX-TURN-HELIX TRANSCRIPTIONAL REGULATOR, RRF2 FAMILY"/>
    <property type="match status" value="1"/>
</dbReference>
<name>A0A9X9WSW5_9PROT</name>